<proteinExistence type="predicted"/>
<reference evidence="1 2" key="1">
    <citation type="journal article" date="2018" name="Sci. Rep.">
        <title>Genomic signatures of local adaptation to the degree of environmental predictability in rotifers.</title>
        <authorList>
            <person name="Franch-Gras L."/>
            <person name="Hahn C."/>
            <person name="Garcia-Roger E.M."/>
            <person name="Carmona M.J."/>
            <person name="Serra M."/>
            <person name="Gomez A."/>
        </authorList>
    </citation>
    <scope>NUCLEOTIDE SEQUENCE [LARGE SCALE GENOMIC DNA]</scope>
    <source>
        <strain evidence="1">HYR1</strain>
    </source>
</reference>
<name>A0A3M7RNX1_BRAPC</name>
<evidence type="ECO:0000313" key="1">
    <source>
        <dbReference type="EMBL" id="RNA25232.1"/>
    </source>
</evidence>
<organism evidence="1 2">
    <name type="scientific">Brachionus plicatilis</name>
    <name type="common">Marine rotifer</name>
    <name type="synonym">Brachionus muelleri</name>
    <dbReference type="NCBI Taxonomy" id="10195"/>
    <lineage>
        <taxon>Eukaryota</taxon>
        <taxon>Metazoa</taxon>
        <taxon>Spiralia</taxon>
        <taxon>Gnathifera</taxon>
        <taxon>Rotifera</taxon>
        <taxon>Eurotatoria</taxon>
        <taxon>Monogononta</taxon>
        <taxon>Pseudotrocha</taxon>
        <taxon>Ploima</taxon>
        <taxon>Brachionidae</taxon>
        <taxon>Brachionus</taxon>
    </lineage>
</organism>
<dbReference type="Proteomes" id="UP000276133">
    <property type="component" value="Unassembled WGS sequence"/>
</dbReference>
<dbReference type="AlphaFoldDB" id="A0A3M7RNX1"/>
<dbReference type="EMBL" id="REGN01002959">
    <property type="protein sequence ID" value="RNA25232.1"/>
    <property type="molecule type" value="Genomic_DNA"/>
</dbReference>
<comment type="caution">
    <text evidence="1">The sequence shown here is derived from an EMBL/GenBank/DDBJ whole genome shotgun (WGS) entry which is preliminary data.</text>
</comment>
<accession>A0A3M7RNX1</accession>
<keyword evidence="2" id="KW-1185">Reference proteome</keyword>
<sequence length="66" mass="7955">MPKILKYNRKKALKEFFFGCENQTFGCQKTFPFIYLLIYDELKLLRIKKNSKINKTKISVKNLFCK</sequence>
<protein>
    <submittedName>
        <fullName evidence="1">Uncharacterized protein</fullName>
    </submittedName>
</protein>
<gene>
    <name evidence="1" type="ORF">BpHYR1_007759</name>
</gene>
<evidence type="ECO:0000313" key="2">
    <source>
        <dbReference type="Proteomes" id="UP000276133"/>
    </source>
</evidence>